<gene>
    <name evidence="3" type="ORF">EJ06DRAFT_527068</name>
</gene>
<dbReference type="Proteomes" id="UP000799640">
    <property type="component" value="Unassembled WGS sequence"/>
</dbReference>
<feature type="chain" id="PRO_5026224453" evidence="2">
    <location>
        <begin position="21"/>
        <end position="57"/>
    </location>
</feature>
<feature type="compositionally biased region" description="Polar residues" evidence="1">
    <location>
        <begin position="27"/>
        <end position="46"/>
    </location>
</feature>
<keyword evidence="4" id="KW-1185">Reference proteome</keyword>
<dbReference type="EMBL" id="ML996689">
    <property type="protein sequence ID" value="KAF2403447.1"/>
    <property type="molecule type" value="Genomic_DNA"/>
</dbReference>
<reference evidence="3" key="1">
    <citation type="journal article" date="2020" name="Stud. Mycol.">
        <title>101 Dothideomycetes genomes: a test case for predicting lifestyles and emergence of pathogens.</title>
        <authorList>
            <person name="Haridas S."/>
            <person name="Albert R."/>
            <person name="Binder M."/>
            <person name="Bloem J."/>
            <person name="Labutti K."/>
            <person name="Salamov A."/>
            <person name="Andreopoulos B."/>
            <person name="Baker S."/>
            <person name="Barry K."/>
            <person name="Bills G."/>
            <person name="Bluhm B."/>
            <person name="Cannon C."/>
            <person name="Castanera R."/>
            <person name="Culley D."/>
            <person name="Daum C."/>
            <person name="Ezra D."/>
            <person name="Gonzalez J."/>
            <person name="Henrissat B."/>
            <person name="Kuo A."/>
            <person name="Liang C."/>
            <person name="Lipzen A."/>
            <person name="Lutzoni F."/>
            <person name="Magnuson J."/>
            <person name="Mondo S."/>
            <person name="Nolan M."/>
            <person name="Ohm R."/>
            <person name="Pangilinan J."/>
            <person name="Park H.-J."/>
            <person name="Ramirez L."/>
            <person name="Alfaro M."/>
            <person name="Sun H."/>
            <person name="Tritt A."/>
            <person name="Yoshinaga Y."/>
            <person name="Zwiers L.-H."/>
            <person name="Turgeon B."/>
            <person name="Goodwin S."/>
            <person name="Spatafora J."/>
            <person name="Crous P."/>
            <person name="Grigoriev I."/>
        </authorList>
    </citation>
    <scope>NUCLEOTIDE SEQUENCE</scope>
    <source>
        <strain evidence="3">CBS 262.69</strain>
    </source>
</reference>
<sequence length="57" mass="5892">MSSLDCPIYTFLAIAAMAYALIATTAPSTADSENAPSPETSMTTSMEPDDSSKSCVP</sequence>
<accession>A0A6G1I5X2</accession>
<dbReference type="AlphaFoldDB" id="A0A6G1I5X2"/>
<feature type="signal peptide" evidence="2">
    <location>
        <begin position="1"/>
        <end position="20"/>
    </location>
</feature>
<proteinExistence type="predicted"/>
<evidence type="ECO:0000313" key="3">
    <source>
        <dbReference type="EMBL" id="KAF2403447.1"/>
    </source>
</evidence>
<evidence type="ECO:0000256" key="2">
    <source>
        <dbReference type="SAM" id="SignalP"/>
    </source>
</evidence>
<evidence type="ECO:0000313" key="4">
    <source>
        <dbReference type="Proteomes" id="UP000799640"/>
    </source>
</evidence>
<keyword evidence="2" id="KW-0732">Signal</keyword>
<feature type="region of interest" description="Disordered" evidence="1">
    <location>
        <begin position="27"/>
        <end position="57"/>
    </location>
</feature>
<name>A0A6G1I5X2_9PEZI</name>
<organism evidence="3 4">
    <name type="scientific">Trichodelitschia bisporula</name>
    <dbReference type="NCBI Taxonomy" id="703511"/>
    <lineage>
        <taxon>Eukaryota</taxon>
        <taxon>Fungi</taxon>
        <taxon>Dikarya</taxon>
        <taxon>Ascomycota</taxon>
        <taxon>Pezizomycotina</taxon>
        <taxon>Dothideomycetes</taxon>
        <taxon>Dothideomycetes incertae sedis</taxon>
        <taxon>Phaeotrichales</taxon>
        <taxon>Phaeotrichaceae</taxon>
        <taxon>Trichodelitschia</taxon>
    </lineage>
</organism>
<protein>
    <submittedName>
        <fullName evidence="3">Uncharacterized protein</fullName>
    </submittedName>
</protein>
<evidence type="ECO:0000256" key="1">
    <source>
        <dbReference type="SAM" id="MobiDB-lite"/>
    </source>
</evidence>